<evidence type="ECO:0000313" key="2">
    <source>
        <dbReference type="Proteomes" id="UP000521943"/>
    </source>
</evidence>
<proteinExistence type="predicted"/>
<organism evidence="1 2">
    <name type="scientific">Ephemerocybe angulata</name>
    <dbReference type="NCBI Taxonomy" id="980116"/>
    <lineage>
        <taxon>Eukaryota</taxon>
        <taxon>Fungi</taxon>
        <taxon>Dikarya</taxon>
        <taxon>Basidiomycota</taxon>
        <taxon>Agaricomycotina</taxon>
        <taxon>Agaricomycetes</taxon>
        <taxon>Agaricomycetidae</taxon>
        <taxon>Agaricales</taxon>
        <taxon>Agaricineae</taxon>
        <taxon>Psathyrellaceae</taxon>
        <taxon>Ephemerocybe</taxon>
    </lineage>
</organism>
<sequence length="172" mass="18790">MLLFCNPTPSHDRLPLPLPSPFPPSLRAVLLPSTHYGVTMEDVVLLSLMVPQLERLQVANLIVVGNASLQHEVTAPSYFFPALNWLAVGAFERSSTHIHDPRAMALSLLLDTLAIGSGLPNLRRLDILTDIVIPDRFLDMHAALIHTLTIPSAQHEGIRAANIFPGSPPYAI</sequence>
<comment type="caution">
    <text evidence="1">The sequence shown here is derived from an EMBL/GenBank/DDBJ whole genome shotgun (WGS) entry which is preliminary data.</text>
</comment>
<protein>
    <submittedName>
        <fullName evidence="1">Uncharacterized protein</fullName>
    </submittedName>
</protein>
<name>A0A8H6LX00_9AGAR</name>
<dbReference type="EMBL" id="JACGCI010000085">
    <property type="protein sequence ID" value="KAF6747093.1"/>
    <property type="molecule type" value="Genomic_DNA"/>
</dbReference>
<dbReference type="Proteomes" id="UP000521943">
    <property type="component" value="Unassembled WGS sequence"/>
</dbReference>
<dbReference type="AlphaFoldDB" id="A0A8H6LX00"/>
<accession>A0A8H6LX00</accession>
<keyword evidence="2" id="KW-1185">Reference proteome</keyword>
<evidence type="ECO:0000313" key="1">
    <source>
        <dbReference type="EMBL" id="KAF6747093.1"/>
    </source>
</evidence>
<gene>
    <name evidence="1" type="ORF">DFP72DRAFT_1075739</name>
</gene>
<reference evidence="1 2" key="1">
    <citation type="submission" date="2020-07" db="EMBL/GenBank/DDBJ databases">
        <title>Comparative genomics of pyrophilous fungi reveals a link between fire events and developmental genes.</title>
        <authorList>
            <consortium name="DOE Joint Genome Institute"/>
            <person name="Steindorff A.S."/>
            <person name="Carver A."/>
            <person name="Calhoun S."/>
            <person name="Stillman K."/>
            <person name="Liu H."/>
            <person name="Lipzen A."/>
            <person name="Pangilinan J."/>
            <person name="Labutti K."/>
            <person name="Bruns T.D."/>
            <person name="Grigoriev I.V."/>
        </authorList>
    </citation>
    <scope>NUCLEOTIDE SEQUENCE [LARGE SCALE GENOMIC DNA]</scope>
    <source>
        <strain evidence="1 2">CBS 144469</strain>
    </source>
</reference>